<dbReference type="GO" id="GO:0005683">
    <property type="term" value="C:U7 snRNP"/>
    <property type="evidence" value="ECO:0007669"/>
    <property type="project" value="TreeGrafter"/>
</dbReference>
<proteinExistence type="predicted"/>
<dbReference type="GO" id="GO:0006398">
    <property type="term" value="P:mRNA 3'-end processing by stem-loop binding and cleavage"/>
    <property type="evidence" value="ECO:0007669"/>
    <property type="project" value="TreeGrafter"/>
</dbReference>
<dbReference type="Proteomes" id="UP000887568">
    <property type="component" value="Unplaced"/>
</dbReference>
<organism evidence="2 3">
    <name type="scientific">Patiria miniata</name>
    <name type="common">Bat star</name>
    <name type="synonym">Asterina miniata</name>
    <dbReference type="NCBI Taxonomy" id="46514"/>
    <lineage>
        <taxon>Eukaryota</taxon>
        <taxon>Metazoa</taxon>
        <taxon>Echinodermata</taxon>
        <taxon>Eleutherozoa</taxon>
        <taxon>Asterozoa</taxon>
        <taxon>Asteroidea</taxon>
        <taxon>Valvatacea</taxon>
        <taxon>Valvatida</taxon>
        <taxon>Asterinidae</taxon>
        <taxon>Patiria</taxon>
    </lineage>
</organism>
<dbReference type="PANTHER" id="PTHR21415">
    <property type="entry name" value="U7 SNRNA-ASSOCIATED SM-LIKE PROTEIN LSM11"/>
    <property type="match status" value="1"/>
</dbReference>
<feature type="compositionally biased region" description="Gly residues" evidence="1">
    <location>
        <begin position="66"/>
        <end position="91"/>
    </location>
</feature>
<keyword evidence="3" id="KW-1185">Reference proteome</keyword>
<dbReference type="GO" id="GO:0071209">
    <property type="term" value="F:U7 snRNA binding"/>
    <property type="evidence" value="ECO:0007669"/>
    <property type="project" value="InterPro"/>
</dbReference>
<evidence type="ECO:0000256" key="1">
    <source>
        <dbReference type="SAM" id="MobiDB-lite"/>
    </source>
</evidence>
<protein>
    <recommendedName>
        <fullName evidence="4">LSM domain-containing protein</fullName>
    </recommendedName>
</protein>
<evidence type="ECO:0000313" key="2">
    <source>
        <dbReference type="EnsemblMetazoa" id="XP_038064402.1"/>
    </source>
</evidence>
<dbReference type="AlphaFoldDB" id="A0A914AKZ5"/>
<feature type="compositionally biased region" description="Basic and acidic residues" evidence="1">
    <location>
        <begin position="290"/>
        <end position="336"/>
    </location>
</feature>
<reference evidence="2" key="1">
    <citation type="submission" date="2022-11" db="UniProtKB">
        <authorList>
            <consortium name="EnsemblMetazoa"/>
        </authorList>
    </citation>
    <scope>IDENTIFICATION</scope>
</reference>
<feature type="compositionally biased region" description="Acidic residues" evidence="1">
    <location>
        <begin position="338"/>
        <end position="349"/>
    </location>
</feature>
<dbReference type="InterPro" id="IPR039267">
    <property type="entry name" value="Lsm11"/>
</dbReference>
<feature type="compositionally biased region" description="Basic and acidic residues" evidence="1">
    <location>
        <begin position="223"/>
        <end position="263"/>
    </location>
</feature>
<name>A0A914AKZ5_PATMI</name>
<dbReference type="GeneID" id="119734869"/>
<feature type="region of interest" description="Disordered" evidence="1">
    <location>
        <begin position="1"/>
        <end position="26"/>
    </location>
</feature>
<dbReference type="OMA" id="RMESHET"/>
<feature type="compositionally biased region" description="Basic and acidic residues" evidence="1">
    <location>
        <begin position="406"/>
        <end position="436"/>
    </location>
</feature>
<feature type="compositionally biased region" description="Polar residues" evidence="1">
    <location>
        <begin position="491"/>
        <end position="503"/>
    </location>
</feature>
<feature type="compositionally biased region" description="Basic and acidic residues" evidence="1">
    <location>
        <begin position="472"/>
        <end position="490"/>
    </location>
</feature>
<dbReference type="Gene3D" id="2.30.30.100">
    <property type="match status" value="1"/>
</dbReference>
<evidence type="ECO:0008006" key="4">
    <source>
        <dbReference type="Google" id="ProtNLM"/>
    </source>
</evidence>
<feature type="compositionally biased region" description="Basic and acidic residues" evidence="1">
    <location>
        <begin position="387"/>
        <end position="398"/>
    </location>
</feature>
<dbReference type="InterPro" id="IPR010920">
    <property type="entry name" value="LSM_dom_sf"/>
</dbReference>
<evidence type="ECO:0000313" key="3">
    <source>
        <dbReference type="Proteomes" id="UP000887568"/>
    </source>
</evidence>
<dbReference type="SUPFAM" id="SSF50182">
    <property type="entry name" value="Sm-like ribonucleoproteins"/>
    <property type="match status" value="1"/>
</dbReference>
<sequence length="555" mass="61468">MAAPMTSENMSNPNSDEESDETDLLSPNFNPLKALYSSRVQLPFPKATIFNNLREYERITAAGNRSDGGGSHGHGSGRGRGIEAGGGGSGGLSSSRRKQKVEVPLGRGFRATEEMLIDTAKKKQTMLRNVLTRMSEFSSGPLSVLYRCMNERCKVRVCTRSFKGLRSICTGYLVTFDKFFNMALVDVDEVWRKPSTGQRFYHEEKMTFSKILKCSRTPVSEDSMQRVESRTEQAEEGDQSRKEGNTSEKGPRLSEKHHRDGTTKESPVIPKLKDRGHVGTKSSSISQGGDGRRSEKDSRRHRHKDEEEVSKSRKGEKSSHKDPVVSEEKDSKKSQESDLSEGDGDEEIEDLRQRLAALQKELTSLSDDKGESERRSPKTDVTTGDRGVTDKRLAELYKDLNSSSDDEGRVQAKEMDETVEETRTKSRETHSGDGERTVPSTASQCHQQGSTVMIEGSAEVGVQKSGQGIKGDSSKGRGDGHQKDAAHETTEQSIKALSSSTKVKQTESKDSTSASIKRGRLKIKAEEFQRRHVNQLFIRGDNVVLVSVDSILLPK</sequence>
<dbReference type="PANTHER" id="PTHR21415:SF1">
    <property type="entry name" value="U7 SNRNA-ASSOCIATED SM-LIKE PROTEIN LSM11"/>
    <property type="match status" value="1"/>
</dbReference>
<feature type="region of interest" description="Disordered" evidence="1">
    <location>
        <begin position="62"/>
        <end position="102"/>
    </location>
</feature>
<feature type="compositionally biased region" description="Polar residues" evidence="1">
    <location>
        <begin position="438"/>
        <end position="451"/>
    </location>
</feature>
<dbReference type="InterPro" id="IPR034109">
    <property type="entry name" value="Lsm11_M"/>
</dbReference>
<accession>A0A914AKZ5</accession>
<feature type="compositionally biased region" description="Polar residues" evidence="1">
    <location>
        <begin position="1"/>
        <end position="14"/>
    </location>
</feature>
<feature type="compositionally biased region" description="Basic and acidic residues" evidence="1">
    <location>
        <begin position="366"/>
        <end position="378"/>
    </location>
</feature>
<dbReference type="CDD" id="cd01739">
    <property type="entry name" value="LSm11_M"/>
    <property type="match status" value="1"/>
</dbReference>
<dbReference type="EnsemblMetazoa" id="XM_038208474.1">
    <property type="protein sequence ID" value="XP_038064402.1"/>
    <property type="gene ID" value="LOC119734869"/>
</dbReference>
<dbReference type="RefSeq" id="XP_038064402.1">
    <property type="nucleotide sequence ID" value="XM_038208474.1"/>
</dbReference>
<feature type="region of interest" description="Disordered" evidence="1">
    <location>
        <begin position="219"/>
        <end position="519"/>
    </location>
</feature>
<dbReference type="OrthoDB" id="10002367at2759"/>